<feature type="region of interest" description="Disordered" evidence="11">
    <location>
        <begin position="252"/>
        <end position="276"/>
    </location>
</feature>
<comment type="similarity">
    <text evidence="6">Belongs to the acetyltransferase family. NAA60 subfamily.</text>
</comment>
<dbReference type="SUPFAM" id="SSF55729">
    <property type="entry name" value="Acyl-CoA N-acyltransferases (Nat)"/>
    <property type="match status" value="1"/>
</dbReference>
<sequence length="276" mass="31989">MNQAVSFGVQREVQLRFLCPDDIEEVKRLCTEWFPIEYPDSWYQDITSNAKFYSLAATYYSRIIGLIVAEVKSKTKLNREDADILATHYPTSCQVAYILSLGVVDEFRRHGIASLLLDSLLSYLTSRDRYNCKAIYLHVLTTNSAAICFYERRNFQPHSYLPYYYSINSKPHDGYSYVLYINGGQPPWSIYDYLSQCGALLAKIHPCLLSQQILQAVQKWLRRLLSSSSYDSQENHDLIGKSTLHFHYHNVTNQPRSTKGKNKQRNKNKDKKTTVI</sequence>
<dbReference type="Gene3D" id="3.40.630.30">
    <property type="match status" value="1"/>
</dbReference>
<proteinExistence type="inferred from homology"/>
<dbReference type="EC" id="2.3.1.259" evidence="7"/>
<keyword evidence="13" id="KW-1185">Reference proteome</keyword>
<feature type="domain" description="N-acetyltransferase" evidence="12">
    <location>
        <begin position="13"/>
        <end position="182"/>
    </location>
</feature>
<dbReference type="PROSITE" id="PS51186">
    <property type="entry name" value="GNAT"/>
    <property type="match status" value="1"/>
</dbReference>
<dbReference type="Proteomes" id="UP000515154">
    <property type="component" value="Linkage group LG5"/>
</dbReference>
<dbReference type="GO" id="GO:0120518">
    <property type="term" value="F:protein N-terminal-methionine acetyltransferase activity"/>
    <property type="evidence" value="ECO:0007669"/>
    <property type="project" value="UniProtKB-EC"/>
</dbReference>
<dbReference type="KEGG" id="osn:115211601"/>
<dbReference type="PANTHER" id="PTHR14744">
    <property type="entry name" value="N-ALPHA-ACETYLTRANSFERASE 60"/>
    <property type="match status" value="1"/>
</dbReference>
<comment type="catalytic activity">
    <reaction evidence="9">
        <text>L-lysyl-[protein] + acetyl-CoA = N(6)-acetyl-L-lysyl-[protein] + CoA + H(+)</text>
        <dbReference type="Rhea" id="RHEA:45948"/>
        <dbReference type="Rhea" id="RHEA-COMP:9752"/>
        <dbReference type="Rhea" id="RHEA-COMP:10731"/>
        <dbReference type="ChEBI" id="CHEBI:15378"/>
        <dbReference type="ChEBI" id="CHEBI:29969"/>
        <dbReference type="ChEBI" id="CHEBI:57287"/>
        <dbReference type="ChEBI" id="CHEBI:57288"/>
        <dbReference type="ChEBI" id="CHEBI:61930"/>
        <dbReference type="EC" id="2.3.1.48"/>
    </reaction>
</comment>
<keyword evidence="2" id="KW-0808">Transferase</keyword>
<evidence type="ECO:0000256" key="3">
    <source>
        <dbReference type="ARBA" id="ARBA00022829"/>
    </source>
</evidence>
<evidence type="ECO:0000256" key="10">
    <source>
        <dbReference type="ARBA" id="ARBA00048848"/>
    </source>
</evidence>
<gene>
    <name evidence="14" type="primary">LOC115211601</name>
</gene>
<dbReference type="PANTHER" id="PTHR14744:SF15">
    <property type="entry name" value="N-ALPHA-ACETYLTRANSFERASE 60"/>
    <property type="match status" value="1"/>
</dbReference>
<evidence type="ECO:0000313" key="13">
    <source>
        <dbReference type="Proteomes" id="UP000515154"/>
    </source>
</evidence>
<keyword evidence="4" id="KW-0156">Chromatin regulator</keyword>
<evidence type="ECO:0000256" key="7">
    <source>
        <dbReference type="ARBA" id="ARBA00026111"/>
    </source>
</evidence>
<evidence type="ECO:0000256" key="8">
    <source>
        <dbReference type="ARBA" id="ARBA00026144"/>
    </source>
</evidence>
<evidence type="ECO:0000256" key="9">
    <source>
        <dbReference type="ARBA" id="ARBA00048017"/>
    </source>
</evidence>
<evidence type="ECO:0000313" key="14">
    <source>
        <dbReference type="RefSeq" id="XP_029636036.1"/>
    </source>
</evidence>
<dbReference type="GO" id="GO:0004402">
    <property type="term" value="F:histone acetyltransferase activity"/>
    <property type="evidence" value="ECO:0007669"/>
    <property type="project" value="TreeGrafter"/>
</dbReference>
<dbReference type="InterPro" id="IPR000182">
    <property type="entry name" value="GNAT_dom"/>
</dbReference>
<evidence type="ECO:0000256" key="1">
    <source>
        <dbReference type="ARBA" id="ARBA00013184"/>
    </source>
</evidence>
<organism evidence="13 14">
    <name type="scientific">Octopus sinensis</name>
    <name type="common">East Asian common octopus</name>
    <dbReference type="NCBI Taxonomy" id="2607531"/>
    <lineage>
        <taxon>Eukaryota</taxon>
        <taxon>Metazoa</taxon>
        <taxon>Spiralia</taxon>
        <taxon>Lophotrochozoa</taxon>
        <taxon>Mollusca</taxon>
        <taxon>Cephalopoda</taxon>
        <taxon>Coleoidea</taxon>
        <taxon>Octopodiformes</taxon>
        <taxon>Octopoda</taxon>
        <taxon>Incirrata</taxon>
        <taxon>Octopodidae</taxon>
        <taxon>Octopus</taxon>
    </lineage>
</organism>
<feature type="compositionally biased region" description="Basic residues" evidence="11">
    <location>
        <begin position="258"/>
        <end position="270"/>
    </location>
</feature>
<dbReference type="AlphaFoldDB" id="A0A6P7SDH8"/>
<evidence type="ECO:0000256" key="2">
    <source>
        <dbReference type="ARBA" id="ARBA00022679"/>
    </source>
</evidence>
<protein>
    <recommendedName>
        <fullName evidence="8">N-alpha-acetyltransferase 60</fullName>
        <ecNumber evidence="7">2.3.1.259</ecNumber>
        <ecNumber evidence="1">2.3.1.48</ecNumber>
    </recommendedName>
</protein>
<reference evidence="14" key="1">
    <citation type="submission" date="2025-08" db="UniProtKB">
        <authorList>
            <consortium name="RefSeq"/>
        </authorList>
    </citation>
    <scope>IDENTIFICATION</scope>
</reference>
<dbReference type="InterPro" id="IPR016181">
    <property type="entry name" value="Acyl_CoA_acyltransferase"/>
</dbReference>
<accession>A0A6P7SDH8</accession>
<keyword evidence="5" id="KW-0012">Acyltransferase</keyword>
<evidence type="ECO:0000259" key="12">
    <source>
        <dbReference type="PROSITE" id="PS51186"/>
    </source>
</evidence>
<dbReference type="GO" id="GO:0000139">
    <property type="term" value="C:Golgi membrane"/>
    <property type="evidence" value="ECO:0007669"/>
    <property type="project" value="TreeGrafter"/>
</dbReference>
<dbReference type="GO" id="GO:0007059">
    <property type="term" value="P:chromosome segregation"/>
    <property type="evidence" value="ECO:0007669"/>
    <property type="project" value="UniProtKB-KW"/>
</dbReference>
<dbReference type="InterPro" id="IPR045141">
    <property type="entry name" value="NAA60-like"/>
</dbReference>
<dbReference type="EC" id="2.3.1.48" evidence="1"/>
<keyword evidence="3" id="KW-0159">Chromosome partition</keyword>
<comment type="catalytic activity">
    <reaction evidence="10">
        <text>N-terminal L-methionyl-[transmembrane protein] + acetyl-CoA = N-terminal N(alpha)-acetyl-L-methionyl-[transmembrane protein] + CoA + H(+)</text>
        <dbReference type="Rhea" id="RHEA:50604"/>
        <dbReference type="Rhea" id="RHEA-COMP:12745"/>
        <dbReference type="Rhea" id="RHEA-COMP:12746"/>
        <dbReference type="ChEBI" id="CHEBI:15378"/>
        <dbReference type="ChEBI" id="CHEBI:57287"/>
        <dbReference type="ChEBI" id="CHEBI:57288"/>
        <dbReference type="ChEBI" id="CHEBI:64731"/>
        <dbReference type="ChEBI" id="CHEBI:133414"/>
        <dbReference type="EC" id="2.3.1.259"/>
    </reaction>
</comment>
<evidence type="ECO:0000256" key="4">
    <source>
        <dbReference type="ARBA" id="ARBA00022853"/>
    </source>
</evidence>
<name>A0A6P7SDH8_9MOLL</name>
<dbReference type="Pfam" id="PF00583">
    <property type="entry name" value="Acetyltransf_1"/>
    <property type="match status" value="1"/>
</dbReference>
<evidence type="ECO:0000256" key="5">
    <source>
        <dbReference type="ARBA" id="ARBA00023315"/>
    </source>
</evidence>
<dbReference type="RefSeq" id="XP_029636036.1">
    <property type="nucleotide sequence ID" value="XM_029780176.2"/>
</dbReference>
<evidence type="ECO:0000256" key="6">
    <source>
        <dbReference type="ARBA" id="ARBA00025774"/>
    </source>
</evidence>
<evidence type="ECO:0000256" key="11">
    <source>
        <dbReference type="SAM" id="MobiDB-lite"/>
    </source>
</evidence>